<accession>A0A4Q1RE63</accession>
<comment type="caution">
    <text evidence="5">The sequence shown here is derived from an EMBL/GenBank/DDBJ whole genome shotgun (WGS) entry which is preliminary data.</text>
</comment>
<evidence type="ECO:0000256" key="1">
    <source>
        <dbReference type="ARBA" id="ARBA00022801"/>
    </source>
</evidence>
<dbReference type="AlphaFoldDB" id="A0A4Q1RE63"/>
<protein>
    <recommendedName>
        <fullName evidence="4">Glycoside hydrolase family 5 domain-containing protein</fullName>
    </recommendedName>
</protein>
<dbReference type="InterPro" id="IPR050386">
    <property type="entry name" value="Glycosyl_hydrolase_5"/>
</dbReference>
<dbReference type="SUPFAM" id="SSF51445">
    <property type="entry name" value="(Trans)glycosidases"/>
    <property type="match status" value="1"/>
</dbReference>
<comment type="similarity">
    <text evidence="3">Belongs to the glycosyl hydrolase 5 (cellulase A) family.</text>
</comment>
<dbReference type="GO" id="GO:0009251">
    <property type="term" value="P:glucan catabolic process"/>
    <property type="evidence" value="ECO:0007669"/>
    <property type="project" value="TreeGrafter"/>
</dbReference>
<dbReference type="Proteomes" id="UP000290106">
    <property type="component" value="Unassembled WGS sequence"/>
</dbReference>
<dbReference type="GO" id="GO:0005576">
    <property type="term" value="C:extracellular region"/>
    <property type="evidence" value="ECO:0007669"/>
    <property type="project" value="TreeGrafter"/>
</dbReference>
<gene>
    <name evidence="5" type="ORF">ETP43_00165</name>
</gene>
<name>A0A4Q1RE63_9FIRM</name>
<dbReference type="PANTHER" id="PTHR31297">
    <property type="entry name" value="GLUCAN ENDO-1,6-BETA-GLUCOSIDASE B"/>
    <property type="match status" value="1"/>
</dbReference>
<organism evidence="5 6">
    <name type="scientific">Blautia faecicola</name>
    <dbReference type="NCBI Taxonomy" id="2509240"/>
    <lineage>
        <taxon>Bacteria</taxon>
        <taxon>Bacillati</taxon>
        <taxon>Bacillota</taxon>
        <taxon>Clostridia</taxon>
        <taxon>Lachnospirales</taxon>
        <taxon>Lachnospiraceae</taxon>
        <taxon>Blautia</taxon>
    </lineage>
</organism>
<evidence type="ECO:0000313" key="5">
    <source>
        <dbReference type="EMBL" id="RXS73820.1"/>
    </source>
</evidence>
<feature type="domain" description="Glycoside hydrolase family 5" evidence="4">
    <location>
        <begin position="91"/>
        <end position="338"/>
    </location>
</feature>
<keyword evidence="6" id="KW-1185">Reference proteome</keyword>
<keyword evidence="2 3" id="KW-0326">Glycosidase</keyword>
<dbReference type="Gene3D" id="3.20.20.80">
    <property type="entry name" value="Glycosidases"/>
    <property type="match status" value="1"/>
</dbReference>
<dbReference type="PANTHER" id="PTHR31297:SF13">
    <property type="entry name" value="PUTATIVE-RELATED"/>
    <property type="match status" value="1"/>
</dbReference>
<evidence type="ECO:0000256" key="3">
    <source>
        <dbReference type="RuleBase" id="RU361153"/>
    </source>
</evidence>
<dbReference type="OrthoDB" id="2339329at2"/>
<dbReference type="GO" id="GO:0008422">
    <property type="term" value="F:beta-glucosidase activity"/>
    <property type="evidence" value="ECO:0007669"/>
    <property type="project" value="TreeGrafter"/>
</dbReference>
<proteinExistence type="inferred from homology"/>
<dbReference type="InterPro" id="IPR017853">
    <property type="entry name" value="GH"/>
</dbReference>
<dbReference type="GO" id="GO:0009986">
    <property type="term" value="C:cell surface"/>
    <property type="evidence" value="ECO:0007669"/>
    <property type="project" value="TreeGrafter"/>
</dbReference>
<dbReference type="Pfam" id="PF00150">
    <property type="entry name" value="Cellulase"/>
    <property type="match status" value="1"/>
</dbReference>
<evidence type="ECO:0000256" key="2">
    <source>
        <dbReference type="ARBA" id="ARBA00023295"/>
    </source>
</evidence>
<evidence type="ECO:0000313" key="6">
    <source>
        <dbReference type="Proteomes" id="UP000290106"/>
    </source>
</evidence>
<sequence length="564" mass="65024">MNKFSRDRVKGFLHTDGRRMVNGDGKTVVLRGWGMGNWMNPEGFMIGGVPLFVENADFNDFALPRRFERGRTMETTVRELCGSWYARDYWIRWAKNYVTEEDIRLMAEMGYNSVRLPISSRLFLAEEPEIIWVEEGFAILDQVLDWCEKYKIYAILDMHGAPGGQSALACDDGLDNRPHMFTEPESRERAILLWEEFARRYADRWIVGGYDLINEPLSGPDCAYLIPELGKFYDELIPRIRKYDKNHMLTLEGAVFSMDMDIFDHEYDPECHNWCMHTHFYHFSPEVRDLYRFLDSSVRCNVPIWIGEGGSEPVDNSIYYEIAATFDIGYSIWTWKSADDPKGEGSGVVRYQLPKDWEPVRAYIRNGGPRPSYRESQKIMDEMLENIRMEHCSVWWEKNYYNLRQPGITLPAVGFDEGSEKANGWRFGNPFGYRTETGMKMVLKPGVKPPKHVVVPTREEIRPSNPLTDLCLELRAGEQASYTIRDVEKTCNVTAKLRSVDGQEGRVKILCTSLDGNVQERELMVKGTETAGYELAVLEAGAEWVITVVMEAGSMQMDEITFAR</sequence>
<dbReference type="EMBL" id="SDKC01000001">
    <property type="protein sequence ID" value="RXS73820.1"/>
    <property type="molecule type" value="Genomic_DNA"/>
</dbReference>
<evidence type="ECO:0000259" key="4">
    <source>
        <dbReference type="Pfam" id="PF00150"/>
    </source>
</evidence>
<keyword evidence="1 3" id="KW-0378">Hydrolase</keyword>
<reference evidence="5 6" key="1">
    <citation type="submission" date="2019-01" db="EMBL/GenBank/DDBJ databases">
        <title>Blautia sp. nov. KGMB01111 isolated human feces.</title>
        <authorList>
            <person name="Park J.-E."/>
            <person name="Kim J.-S."/>
            <person name="Park S.-H."/>
        </authorList>
    </citation>
    <scope>NUCLEOTIDE SEQUENCE [LARGE SCALE GENOMIC DNA]</scope>
    <source>
        <strain evidence="5 6">KGMB01111</strain>
    </source>
</reference>
<dbReference type="RefSeq" id="WP_129256699.1">
    <property type="nucleotide sequence ID" value="NZ_SDKC01000001.1"/>
</dbReference>
<dbReference type="InterPro" id="IPR001547">
    <property type="entry name" value="Glyco_hydro_5"/>
</dbReference>